<evidence type="ECO:0000313" key="1">
    <source>
        <dbReference type="EMBL" id="SLM23949.1"/>
    </source>
</evidence>
<dbReference type="EMBL" id="FWEU01000002">
    <property type="protein sequence ID" value="SLM23949.1"/>
    <property type="molecule type" value="Genomic_DNA"/>
</dbReference>
<dbReference type="RefSeq" id="WP_080149274.1">
    <property type="nucleotide sequence ID" value="NZ_FWEU01000002.1"/>
</dbReference>
<organism evidence="1 2">
    <name type="scientific">Stenotrophomonas indicatrix</name>
    <dbReference type="NCBI Taxonomy" id="2045451"/>
    <lineage>
        <taxon>Bacteria</taxon>
        <taxon>Pseudomonadati</taxon>
        <taxon>Pseudomonadota</taxon>
        <taxon>Gammaproteobacteria</taxon>
        <taxon>Lysobacterales</taxon>
        <taxon>Lysobacteraceae</taxon>
        <taxon>Stenotrophomonas</taxon>
    </lineage>
</organism>
<protein>
    <submittedName>
        <fullName evidence="1">Uncharacterized protein</fullName>
    </submittedName>
</protein>
<dbReference type="AlphaFoldDB" id="A0A1W1GX63"/>
<sequence>MTANLTSLPTNCPVLRDAFDTINAIAVEAVWLPNQAKAITIAQAQTALRDLHHRLPRLQDLRVFEPAVTAYVSTLRSSMQDGDTPLCDTTRARLAQATELLELVRNQTRTVVDPTDPWRGLYHPSRLPPRNADGEILCHPDVPMWADGREVSLRPLFLAQGFDLVVVEGKFSREGNGSGVYSAAQEPHDWNPEVPGEDWRLAWLGETEDGLAAWYVRPLAISVIEKSSEMRICQ</sequence>
<gene>
    <name evidence="1" type="ORF">SAMN04488690_1656</name>
</gene>
<name>A0A1W1GX63_9GAMM</name>
<accession>A0A1W1GX63</accession>
<dbReference type="Proteomes" id="UP000191133">
    <property type="component" value="Unassembled WGS sequence"/>
</dbReference>
<reference evidence="2" key="1">
    <citation type="submission" date="2016-10" db="EMBL/GenBank/DDBJ databases">
        <authorList>
            <person name="Varghese N."/>
        </authorList>
    </citation>
    <scope>NUCLEOTIDE SEQUENCE [LARGE SCALE GENOMIC DNA]</scope>
    <source>
        <strain evidence="2">92MFCol6.1</strain>
    </source>
</reference>
<proteinExistence type="predicted"/>
<evidence type="ECO:0000313" key="2">
    <source>
        <dbReference type="Proteomes" id="UP000191133"/>
    </source>
</evidence>